<dbReference type="SUPFAM" id="SSF53955">
    <property type="entry name" value="Lysozyme-like"/>
    <property type="match status" value="1"/>
</dbReference>
<dbReference type="Pfam" id="PF13406">
    <property type="entry name" value="SLT_2"/>
    <property type="match status" value="1"/>
</dbReference>
<dbReference type="KEGG" id="sphj:BSL82_01515"/>
<dbReference type="EMBL" id="CP018221">
    <property type="protein sequence ID" value="API60885.1"/>
    <property type="molecule type" value="Genomic_DNA"/>
</dbReference>
<evidence type="ECO:0000259" key="1">
    <source>
        <dbReference type="Pfam" id="PF13406"/>
    </source>
</evidence>
<dbReference type="InterPro" id="IPR031304">
    <property type="entry name" value="SLT_2"/>
</dbReference>
<evidence type="ECO:0000313" key="3">
    <source>
        <dbReference type="Proteomes" id="UP000182063"/>
    </source>
</evidence>
<reference evidence="3" key="1">
    <citation type="submission" date="2016-11" db="EMBL/GenBank/DDBJ databases">
        <title>Complete Genome Sequence of alachlor-degrading Sphingomonas sp. strain JJ-A5.</title>
        <authorList>
            <person name="Lee H."/>
            <person name="Ka J.-O."/>
        </authorList>
    </citation>
    <scope>NUCLEOTIDE SEQUENCE [LARGE SCALE GENOMIC DNA]</scope>
    <source>
        <strain evidence="3">JJ-A5</strain>
    </source>
</reference>
<feature type="domain" description="Transglycosylase SLT" evidence="1">
    <location>
        <begin position="3"/>
        <end position="303"/>
    </location>
</feature>
<dbReference type="NCBIfam" id="TIGR02283">
    <property type="entry name" value="MltB_2"/>
    <property type="match status" value="1"/>
</dbReference>
<sequence>MRGQALERGVRPATLDMILPGLSFNERVVALDRNQPDDSSPGQPPSMAGYLARRLDDARISGGRDRYARMQPRLMAFESRFGVPGPILLGIWGMETNYGGYTGNFDVLQSLATLAYDGRRRSLFTNELIAALEIVDRGLAPRSALTGSWAGAMGNPQFLPSSYLKTAVDGDGDSRADIWNSEADSLASIANYLVKAGWKRGEPWGLEVGVPATMDRRAIAGTAVSPTCPRVHARHSRWMTVAEWKALGLTAVGKGWPADHLRATLIEADGPGGRAFLTFDNYRALLDYNCSNYYAISVGLLADAISR</sequence>
<gene>
    <name evidence="2" type="ORF">BSL82_01515</name>
</gene>
<dbReference type="Gene3D" id="1.10.530.10">
    <property type="match status" value="1"/>
</dbReference>
<protein>
    <submittedName>
        <fullName evidence="2">Lytic transglycosylase</fullName>
    </submittedName>
</protein>
<dbReference type="InterPro" id="IPR011970">
    <property type="entry name" value="MltB_2"/>
</dbReference>
<name>A0A1L3ZZ48_9SPHN</name>
<dbReference type="STRING" id="1921510.BSL82_01515"/>
<dbReference type="Proteomes" id="UP000182063">
    <property type="component" value="Chromosome"/>
</dbReference>
<accession>A0A1L3ZZ48</accession>
<organism evidence="2 3">
    <name type="scientific">Tardibacter chloracetimidivorans</name>
    <dbReference type="NCBI Taxonomy" id="1921510"/>
    <lineage>
        <taxon>Bacteria</taxon>
        <taxon>Pseudomonadati</taxon>
        <taxon>Pseudomonadota</taxon>
        <taxon>Alphaproteobacteria</taxon>
        <taxon>Sphingomonadales</taxon>
        <taxon>Sphingomonadaceae</taxon>
        <taxon>Tardibacter</taxon>
    </lineage>
</organism>
<keyword evidence="3" id="KW-1185">Reference proteome</keyword>
<dbReference type="PANTHER" id="PTHR30163">
    <property type="entry name" value="MEMBRANE-BOUND LYTIC MUREIN TRANSGLYCOSYLASE B"/>
    <property type="match status" value="1"/>
</dbReference>
<dbReference type="InterPro" id="IPR023346">
    <property type="entry name" value="Lysozyme-like_dom_sf"/>
</dbReference>
<proteinExistence type="predicted"/>
<dbReference type="GO" id="GO:0008933">
    <property type="term" value="F:peptidoglycan lytic transglycosylase activity"/>
    <property type="evidence" value="ECO:0007669"/>
    <property type="project" value="TreeGrafter"/>
</dbReference>
<dbReference type="InterPro" id="IPR043426">
    <property type="entry name" value="MltB-like"/>
</dbReference>
<dbReference type="CDD" id="cd13399">
    <property type="entry name" value="Slt35-like"/>
    <property type="match status" value="1"/>
</dbReference>
<dbReference type="GO" id="GO:0009253">
    <property type="term" value="P:peptidoglycan catabolic process"/>
    <property type="evidence" value="ECO:0007669"/>
    <property type="project" value="TreeGrafter"/>
</dbReference>
<dbReference type="PANTHER" id="PTHR30163:SF8">
    <property type="entry name" value="LYTIC MUREIN TRANSGLYCOSYLASE"/>
    <property type="match status" value="1"/>
</dbReference>
<dbReference type="AlphaFoldDB" id="A0A1L3ZZ48"/>
<evidence type="ECO:0000313" key="2">
    <source>
        <dbReference type="EMBL" id="API60885.1"/>
    </source>
</evidence>
<dbReference type="Gene3D" id="1.10.8.350">
    <property type="entry name" value="Bacterial muramidase"/>
    <property type="match status" value="1"/>
</dbReference>